<dbReference type="SUPFAM" id="SSF53756">
    <property type="entry name" value="UDP-Glycosyltransferase/glycogen phosphorylase"/>
    <property type="match status" value="1"/>
</dbReference>
<dbReference type="GO" id="GO:0035251">
    <property type="term" value="F:UDP-glucosyltransferase activity"/>
    <property type="evidence" value="ECO:0007669"/>
    <property type="project" value="TreeGrafter"/>
</dbReference>
<proteinExistence type="inferred from homology"/>
<dbReference type="Proteomes" id="UP000813824">
    <property type="component" value="Unassembled WGS sequence"/>
</dbReference>
<organism evidence="3 4">
    <name type="scientific">Cristinia sonorae</name>
    <dbReference type="NCBI Taxonomy" id="1940300"/>
    <lineage>
        <taxon>Eukaryota</taxon>
        <taxon>Fungi</taxon>
        <taxon>Dikarya</taxon>
        <taxon>Basidiomycota</taxon>
        <taxon>Agaricomycotina</taxon>
        <taxon>Agaricomycetes</taxon>
        <taxon>Agaricomycetidae</taxon>
        <taxon>Agaricales</taxon>
        <taxon>Pleurotineae</taxon>
        <taxon>Stephanosporaceae</taxon>
        <taxon>Cristinia</taxon>
    </lineage>
</organism>
<name>A0A8K0UTL4_9AGAR</name>
<dbReference type="PANTHER" id="PTHR48047">
    <property type="entry name" value="GLYCOSYLTRANSFERASE"/>
    <property type="match status" value="1"/>
</dbReference>
<dbReference type="Gene3D" id="3.40.50.2000">
    <property type="entry name" value="Glycogen Phosphorylase B"/>
    <property type="match status" value="2"/>
</dbReference>
<dbReference type="AlphaFoldDB" id="A0A8K0UTL4"/>
<evidence type="ECO:0000313" key="3">
    <source>
        <dbReference type="EMBL" id="KAH8103099.1"/>
    </source>
</evidence>
<keyword evidence="4" id="KW-1185">Reference proteome</keyword>
<accession>A0A8K0UTL4</accession>
<dbReference type="InterPro" id="IPR002213">
    <property type="entry name" value="UDP_glucos_trans"/>
</dbReference>
<comment type="caution">
    <text evidence="3">The sequence shown here is derived from an EMBL/GenBank/DDBJ whole genome shotgun (WGS) entry which is preliminary data.</text>
</comment>
<reference evidence="3" key="1">
    <citation type="journal article" date="2021" name="New Phytol.">
        <title>Evolutionary innovations through gain and loss of genes in the ectomycorrhizal Boletales.</title>
        <authorList>
            <person name="Wu G."/>
            <person name="Miyauchi S."/>
            <person name="Morin E."/>
            <person name="Kuo A."/>
            <person name="Drula E."/>
            <person name="Varga T."/>
            <person name="Kohler A."/>
            <person name="Feng B."/>
            <person name="Cao Y."/>
            <person name="Lipzen A."/>
            <person name="Daum C."/>
            <person name="Hundley H."/>
            <person name="Pangilinan J."/>
            <person name="Johnson J."/>
            <person name="Barry K."/>
            <person name="LaButti K."/>
            <person name="Ng V."/>
            <person name="Ahrendt S."/>
            <person name="Min B."/>
            <person name="Choi I.G."/>
            <person name="Park H."/>
            <person name="Plett J.M."/>
            <person name="Magnuson J."/>
            <person name="Spatafora J.W."/>
            <person name="Nagy L.G."/>
            <person name="Henrissat B."/>
            <person name="Grigoriev I.V."/>
            <person name="Yang Z.L."/>
            <person name="Xu J."/>
            <person name="Martin F.M."/>
        </authorList>
    </citation>
    <scope>NUCLEOTIDE SEQUENCE</scope>
    <source>
        <strain evidence="3">KKN 215</strain>
    </source>
</reference>
<comment type="similarity">
    <text evidence="1">Belongs to the UDP-glycosyltransferase family.</text>
</comment>
<dbReference type="OrthoDB" id="5835829at2759"/>
<protein>
    <submittedName>
        <fullName evidence="3">UDP-Glycosyltransferase/glycogen phosphorylase</fullName>
    </submittedName>
</protein>
<evidence type="ECO:0000256" key="2">
    <source>
        <dbReference type="ARBA" id="ARBA00022679"/>
    </source>
</evidence>
<dbReference type="Pfam" id="PF00201">
    <property type="entry name" value="UDPGT"/>
    <property type="match status" value="1"/>
</dbReference>
<dbReference type="EMBL" id="JAEVFJ010000008">
    <property type="protein sequence ID" value="KAH8103099.1"/>
    <property type="molecule type" value="Genomic_DNA"/>
</dbReference>
<gene>
    <name evidence="3" type="ORF">BXZ70DRAFT_999269</name>
</gene>
<keyword evidence="2" id="KW-0808">Transferase</keyword>
<evidence type="ECO:0000256" key="1">
    <source>
        <dbReference type="ARBA" id="ARBA00009995"/>
    </source>
</evidence>
<evidence type="ECO:0000313" key="4">
    <source>
        <dbReference type="Proteomes" id="UP000813824"/>
    </source>
</evidence>
<sequence>MRPLCALATRVVLARDVHITFITPLRMHKRVVSELSRGFNEAEVERRELIRVVALDTVVEGLTSGDFIEVAKAEMDRYVQVFTVAYDRLLTGKPITCHATKQEFPAVAVPNIVVIDTFMGQLLPLIKKSNKQTQVVAFSSGMAAFQYLLYAPATRGGRGDFKAKILQKASETDRPVLEVADEWAHTFTDEIIQIPGLPRMYHWELDPQETSSMTKGFMGGLWLSLLETMNTCDGVILTTPEVYEQPAVSAFKEWFRETNRSVWALGPLLPSISSKEAIAGEESLSASSAQITKFMDEALASNGKHSVLYKLESFIEVLIEKRIPFVFSHASPMAKLTDSIKDKVEQSGLGILTRWSPQQTLLSHPALGWFVTHSGQNSALEAISAGVPMICWPFSSDQPSNAVLLTEVHDVAYELLEVRAGNGLKPIYRTGKAPINTIDALKSEAREVLDNAFGDDGARKRKNVLVLKEKFAHAWEKDGLARLDFERFLKTL</sequence>